<dbReference type="SUPFAM" id="SSF54782">
    <property type="entry name" value="Porphobilinogen deaminase (hydroxymethylbilane synthase), C-terminal domain"/>
    <property type="match status" value="1"/>
</dbReference>
<dbReference type="NCBIfam" id="TIGR00212">
    <property type="entry name" value="hemC"/>
    <property type="match status" value="1"/>
</dbReference>
<dbReference type="Proteomes" id="UP001500840">
    <property type="component" value="Unassembled WGS sequence"/>
</dbReference>
<dbReference type="InterPro" id="IPR022418">
    <property type="entry name" value="Porphobilinogen_deaminase_C"/>
</dbReference>
<name>A0ABP8NXF0_9BACT</name>
<dbReference type="EC" id="2.5.1.61" evidence="8"/>
<keyword evidence="5 8" id="KW-0808">Transferase</keyword>
<evidence type="ECO:0000256" key="4">
    <source>
        <dbReference type="ARBA" id="ARBA00011245"/>
    </source>
</evidence>
<evidence type="ECO:0000313" key="11">
    <source>
        <dbReference type="EMBL" id="GAA4473484.1"/>
    </source>
</evidence>
<feature type="modified residue" description="S-(dipyrrolylmethanemethyl)cysteine" evidence="8">
    <location>
        <position position="258"/>
    </location>
</feature>
<evidence type="ECO:0000256" key="5">
    <source>
        <dbReference type="ARBA" id="ARBA00022679"/>
    </source>
</evidence>
<evidence type="ECO:0000259" key="9">
    <source>
        <dbReference type="Pfam" id="PF01379"/>
    </source>
</evidence>
<comment type="miscellaneous">
    <text evidence="8">The porphobilinogen subunits are added to the dipyrromethane group.</text>
</comment>
<comment type="cofactor">
    <cofactor evidence="8">
        <name>dipyrromethane</name>
        <dbReference type="ChEBI" id="CHEBI:60342"/>
    </cofactor>
    <text evidence="8">Binds 1 dipyrromethane group covalently.</text>
</comment>
<dbReference type="InterPro" id="IPR036803">
    <property type="entry name" value="Porphobilinogen_deaminase_C_sf"/>
</dbReference>
<comment type="subunit">
    <text evidence="4 8">Monomer.</text>
</comment>
<sequence>MSDPQSAGPHSTPAGSDAAAADRLLRIATRESPLAMWQAEHVASLLHSAGFATKLVPMVSGGDTDMRPIESGRQVGVFTKRIQQAILDDEADIAVHSLKDLPTEVDPNLVLAAVPQREVVQDCLVSHSKWTIATLPKGAKIGTGSRRRAAQLRHHRPDLDVQPIRGNVQTRLEKLRVGEYDAIMLASAGLTRLQMDEVSRVELPLDQMLPAPGQGALAIEVHRDAEAVQRIVGTLNHVHARATVTVERTLLASLNGGCLAPIAAYAQINDGVLSLDAVVLSTDGTQRLDESRSIAFDPMQWESCAKTLADQASESLASRGARELIHDTRM</sequence>
<evidence type="ECO:0000313" key="12">
    <source>
        <dbReference type="Proteomes" id="UP001500840"/>
    </source>
</evidence>
<dbReference type="PANTHER" id="PTHR11557">
    <property type="entry name" value="PORPHOBILINOGEN DEAMINASE"/>
    <property type="match status" value="1"/>
</dbReference>
<dbReference type="SUPFAM" id="SSF53850">
    <property type="entry name" value="Periplasmic binding protein-like II"/>
    <property type="match status" value="1"/>
</dbReference>
<dbReference type="PIRSF" id="PIRSF001438">
    <property type="entry name" value="4pyrrol_synth_OHMeBilane_synth"/>
    <property type="match status" value="1"/>
</dbReference>
<dbReference type="InterPro" id="IPR022417">
    <property type="entry name" value="Porphobilin_deaminase_N"/>
</dbReference>
<dbReference type="Pfam" id="PF03900">
    <property type="entry name" value="Porphobil_deamC"/>
    <property type="match status" value="1"/>
</dbReference>
<proteinExistence type="inferred from homology"/>
<keyword evidence="6 8" id="KW-0627">Porphyrin biosynthesis</keyword>
<dbReference type="HAMAP" id="MF_00260">
    <property type="entry name" value="Porphobil_deam"/>
    <property type="match status" value="1"/>
</dbReference>
<comment type="catalytic activity">
    <reaction evidence="7 8">
        <text>4 porphobilinogen + H2O = hydroxymethylbilane + 4 NH4(+)</text>
        <dbReference type="Rhea" id="RHEA:13185"/>
        <dbReference type="ChEBI" id="CHEBI:15377"/>
        <dbReference type="ChEBI" id="CHEBI:28938"/>
        <dbReference type="ChEBI" id="CHEBI:57845"/>
        <dbReference type="ChEBI" id="CHEBI:58126"/>
        <dbReference type="EC" id="2.5.1.61"/>
    </reaction>
</comment>
<dbReference type="Pfam" id="PF01379">
    <property type="entry name" value="Porphobil_deam"/>
    <property type="match status" value="1"/>
</dbReference>
<comment type="similarity">
    <text evidence="3 8">Belongs to the HMBS family.</text>
</comment>
<dbReference type="EMBL" id="BAABGA010000120">
    <property type="protein sequence ID" value="GAA4473484.1"/>
    <property type="molecule type" value="Genomic_DNA"/>
</dbReference>
<protein>
    <recommendedName>
        <fullName evidence="8">Porphobilinogen deaminase</fullName>
        <shortName evidence="8">PBG</shortName>
        <ecNumber evidence="8">2.5.1.61</ecNumber>
    </recommendedName>
    <alternativeName>
        <fullName evidence="8">Hydroxymethylbilane synthase</fullName>
        <shortName evidence="8">HMBS</shortName>
    </alternativeName>
    <alternativeName>
        <fullName evidence="8">Pre-uroporphyrinogen synthase</fullName>
    </alternativeName>
</protein>
<dbReference type="PRINTS" id="PR00151">
    <property type="entry name" value="PORPHBDMNASE"/>
</dbReference>
<comment type="caution">
    <text evidence="11">The sequence shown here is derived from an EMBL/GenBank/DDBJ whole genome shotgun (WGS) entry which is preliminary data.</text>
</comment>
<feature type="domain" description="Porphobilinogen deaminase N-terminal" evidence="9">
    <location>
        <begin position="25"/>
        <end position="229"/>
    </location>
</feature>
<dbReference type="RefSeq" id="WP_345328495.1">
    <property type="nucleotide sequence ID" value="NZ_BAABGA010000120.1"/>
</dbReference>
<comment type="pathway">
    <text evidence="2">Porphyrin-containing compound metabolism; protoporphyrin-IX biosynthesis; coproporphyrinogen-III from 5-aminolevulinate: step 2/4.</text>
</comment>
<dbReference type="PANTHER" id="PTHR11557:SF0">
    <property type="entry name" value="PORPHOBILINOGEN DEAMINASE"/>
    <property type="match status" value="1"/>
</dbReference>
<evidence type="ECO:0000256" key="3">
    <source>
        <dbReference type="ARBA" id="ARBA00005638"/>
    </source>
</evidence>
<organism evidence="11 12">
    <name type="scientific">Novipirellula rosea</name>
    <dbReference type="NCBI Taxonomy" id="1031540"/>
    <lineage>
        <taxon>Bacteria</taxon>
        <taxon>Pseudomonadati</taxon>
        <taxon>Planctomycetota</taxon>
        <taxon>Planctomycetia</taxon>
        <taxon>Pirellulales</taxon>
        <taxon>Pirellulaceae</taxon>
        <taxon>Novipirellula</taxon>
    </lineage>
</organism>
<dbReference type="PROSITE" id="PS00533">
    <property type="entry name" value="PORPHOBILINOGEN_DEAM"/>
    <property type="match status" value="1"/>
</dbReference>
<gene>
    <name evidence="8 11" type="primary">hemC</name>
    <name evidence="11" type="ORF">GCM10023156_71560</name>
</gene>
<keyword evidence="12" id="KW-1185">Reference proteome</keyword>
<dbReference type="CDD" id="cd00494">
    <property type="entry name" value="PBP2_HMBS"/>
    <property type="match status" value="1"/>
</dbReference>
<evidence type="ECO:0000256" key="6">
    <source>
        <dbReference type="ARBA" id="ARBA00023244"/>
    </source>
</evidence>
<evidence type="ECO:0000256" key="2">
    <source>
        <dbReference type="ARBA" id="ARBA00004735"/>
    </source>
</evidence>
<dbReference type="Gene3D" id="3.30.160.40">
    <property type="entry name" value="Porphobilinogen deaminase, C-terminal domain"/>
    <property type="match status" value="1"/>
</dbReference>
<reference evidence="12" key="1">
    <citation type="journal article" date="2019" name="Int. J. Syst. Evol. Microbiol.">
        <title>The Global Catalogue of Microorganisms (GCM) 10K type strain sequencing project: providing services to taxonomists for standard genome sequencing and annotation.</title>
        <authorList>
            <consortium name="The Broad Institute Genomics Platform"/>
            <consortium name="The Broad Institute Genome Sequencing Center for Infectious Disease"/>
            <person name="Wu L."/>
            <person name="Ma J."/>
        </authorList>
    </citation>
    <scope>NUCLEOTIDE SEQUENCE [LARGE SCALE GENOMIC DNA]</scope>
    <source>
        <strain evidence="12">JCM 17759</strain>
    </source>
</reference>
<evidence type="ECO:0000259" key="10">
    <source>
        <dbReference type="Pfam" id="PF03900"/>
    </source>
</evidence>
<dbReference type="InterPro" id="IPR000860">
    <property type="entry name" value="HemC"/>
</dbReference>
<dbReference type="Gene3D" id="3.40.190.10">
    <property type="entry name" value="Periplasmic binding protein-like II"/>
    <property type="match status" value="2"/>
</dbReference>
<comment type="function">
    <text evidence="1 8">Tetrapolymerization of the monopyrrole PBG into the hydroxymethylbilane pre-uroporphyrinogen in several discrete steps.</text>
</comment>
<dbReference type="InterPro" id="IPR022419">
    <property type="entry name" value="Porphobilin_deaminase_cofac_BS"/>
</dbReference>
<feature type="domain" description="Porphobilinogen deaminase C-terminal" evidence="10">
    <location>
        <begin position="243"/>
        <end position="311"/>
    </location>
</feature>
<accession>A0ABP8NXF0</accession>
<evidence type="ECO:0000256" key="8">
    <source>
        <dbReference type="HAMAP-Rule" id="MF_00260"/>
    </source>
</evidence>
<evidence type="ECO:0000256" key="7">
    <source>
        <dbReference type="ARBA" id="ARBA00048169"/>
    </source>
</evidence>
<evidence type="ECO:0000256" key="1">
    <source>
        <dbReference type="ARBA" id="ARBA00002869"/>
    </source>
</evidence>